<dbReference type="Pfam" id="PF08797">
    <property type="entry name" value="HIRAN"/>
    <property type="match status" value="1"/>
</dbReference>
<sequence>MRFARISLLSTLCLLSMATAAESIRLLVQSSPLAGFQYYAGTAHWEEMRPGDRLDLIREPDNPHDPRAVRVEWRGDKLGYLPRKENQAVAAEMDRGGQVEARIARLRQHRNPWQRVLIEVYVTL</sequence>
<dbReference type="SMART" id="SM00910">
    <property type="entry name" value="HIRAN"/>
    <property type="match status" value="1"/>
</dbReference>
<dbReference type="InterPro" id="IPR014905">
    <property type="entry name" value="HIRAN"/>
</dbReference>
<evidence type="ECO:0000313" key="3">
    <source>
        <dbReference type="EMBL" id="CAB1370255.1"/>
    </source>
</evidence>
<protein>
    <submittedName>
        <fullName evidence="3">HIRAN protein</fullName>
    </submittedName>
</protein>
<evidence type="ECO:0000313" key="4">
    <source>
        <dbReference type="Proteomes" id="UP000515733"/>
    </source>
</evidence>
<organism evidence="3 4">
    <name type="scientific">Denitratisoma oestradiolicum</name>
    <dbReference type="NCBI Taxonomy" id="311182"/>
    <lineage>
        <taxon>Bacteria</taxon>
        <taxon>Pseudomonadati</taxon>
        <taxon>Pseudomonadota</taxon>
        <taxon>Betaproteobacteria</taxon>
        <taxon>Nitrosomonadales</taxon>
        <taxon>Sterolibacteriaceae</taxon>
        <taxon>Denitratisoma</taxon>
    </lineage>
</organism>
<dbReference type="GO" id="GO:0003676">
    <property type="term" value="F:nucleic acid binding"/>
    <property type="evidence" value="ECO:0007669"/>
    <property type="project" value="InterPro"/>
</dbReference>
<dbReference type="Proteomes" id="UP000515733">
    <property type="component" value="Chromosome"/>
</dbReference>
<dbReference type="GO" id="GO:0008270">
    <property type="term" value="F:zinc ion binding"/>
    <property type="evidence" value="ECO:0007669"/>
    <property type="project" value="InterPro"/>
</dbReference>
<dbReference type="KEGG" id="doe:DENOEST_3101"/>
<keyword evidence="4" id="KW-1185">Reference proteome</keyword>
<name>A0A6S6Y181_9PROT</name>
<evidence type="ECO:0000256" key="1">
    <source>
        <dbReference type="ARBA" id="ARBA00022723"/>
    </source>
</evidence>
<gene>
    <name evidence="3" type="ORF">DENOEST_3101</name>
</gene>
<evidence type="ECO:0000256" key="2">
    <source>
        <dbReference type="ARBA" id="ARBA00022801"/>
    </source>
</evidence>
<proteinExistence type="predicted"/>
<dbReference type="AlphaFoldDB" id="A0A6S6Y181"/>
<dbReference type="EMBL" id="LR778301">
    <property type="protein sequence ID" value="CAB1370255.1"/>
    <property type="molecule type" value="Genomic_DNA"/>
</dbReference>
<dbReference type="GO" id="GO:0016818">
    <property type="term" value="F:hydrolase activity, acting on acid anhydrides, in phosphorus-containing anhydrides"/>
    <property type="evidence" value="ECO:0007669"/>
    <property type="project" value="InterPro"/>
</dbReference>
<dbReference type="OrthoDB" id="5769937at2"/>
<keyword evidence="1" id="KW-0479">Metal-binding</keyword>
<accession>A0A6S6Y181</accession>
<keyword evidence="2" id="KW-0378">Hydrolase</keyword>
<dbReference type="RefSeq" id="WP_145770792.1">
    <property type="nucleotide sequence ID" value="NZ_LR778301.1"/>
</dbReference>
<reference evidence="3 4" key="1">
    <citation type="submission" date="2020-03" db="EMBL/GenBank/DDBJ databases">
        <authorList>
            <consortium name="Genoscope - CEA"/>
            <person name="William W."/>
        </authorList>
    </citation>
    <scope>NUCLEOTIDE SEQUENCE [LARGE SCALE GENOMIC DNA]</scope>
    <source>
        <strain evidence="4">DSM 16959</strain>
    </source>
</reference>
<dbReference type="Gene3D" id="3.30.70.2330">
    <property type="match status" value="1"/>
</dbReference>